<protein>
    <submittedName>
        <fullName evidence="4">Excisionase</fullName>
    </submittedName>
</protein>
<dbReference type="InterPro" id="IPR012884">
    <property type="entry name" value="Excisionase-like"/>
</dbReference>
<dbReference type="InterPro" id="IPR038137">
    <property type="entry name" value="Excisionase-like_sf"/>
</dbReference>
<evidence type="ECO:0000313" key="5">
    <source>
        <dbReference type="Proteomes" id="UP000197068"/>
    </source>
</evidence>
<organism evidence="4 5">
    <name type="scientific">Colwellia marinimaniae</name>
    <dbReference type="NCBI Taxonomy" id="1513592"/>
    <lineage>
        <taxon>Bacteria</taxon>
        <taxon>Pseudomonadati</taxon>
        <taxon>Pseudomonadota</taxon>
        <taxon>Gammaproteobacteria</taxon>
        <taxon>Alteromonadales</taxon>
        <taxon>Colwelliaceae</taxon>
        <taxon>Colwellia</taxon>
    </lineage>
</organism>
<dbReference type="SUPFAM" id="SSF46955">
    <property type="entry name" value="Putative DNA-binding domain"/>
    <property type="match status" value="1"/>
</dbReference>
<dbReference type="RefSeq" id="WP_057180684.1">
    <property type="nucleotide sequence ID" value="NZ_BDQM01000034.1"/>
</dbReference>
<keyword evidence="5" id="KW-1185">Reference proteome</keyword>
<dbReference type="InterPro" id="IPR009061">
    <property type="entry name" value="DNA-bd_dom_put_sf"/>
</dbReference>
<dbReference type="EMBL" id="BDQM01000034">
    <property type="protein sequence ID" value="GAW97458.1"/>
    <property type="molecule type" value="Genomic_DNA"/>
</dbReference>
<gene>
    <name evidence="4" type="ORF">MTCD1_03085</name>
</gene>
<feature type="domain" description="Excisionase-like" evidence="3">
    <location>
        <begin position="4"/>
        <end position="54"/>
    </location>
</feature>
<proteinExistence type="predicted"/>
<comment type="caution">
    <text evidence="4">The sequence shown here is derived from an EMBL/GenBank/DDBJ whole genome shotgun (WGS) entry which is preliminary data.</text>
</comment>
<evidence type="ECO:0000259" key="3">
    <source>
        <dbReference type="Pfam" id="PF07825"/>
    </source>
</evidence>
<dbReference type="Pfam" id="PF07825">
    <property type="entry name" value="Exc"/>
    <property type="match status" value="1"/>
</dbReference>
<dbReference type="Gene3D" id="1.10.1660.20">
    <property type="match status" value="1"/>
</dbReference>
<dbReference type="Proteomes" id="UP000197068">
    <property type="component" value="Unassembled WGS sequence"/>
</dbReference>
<sequence length="93" mass="10659">MKLITLEDWAGKSYDVHFSMATLTKWSREGLINPAPKKIGNRWLVHPDAKYVEKTIEAQRTDHAQNELKENQSSNIVLNDKILRIINNDSKAA</sequence>
<reference evidence="4 5" key="1">
    <citation type="submission" date="2017-06" db="EMBL/GenBank/DDBJ databases">
        <title>Whole Genome Sequences of Colwellia marinimaniae MTCD1.</title>
        <authorList>
            <person name="Kusumoto H."/>
            <person name="Inoue M."/>
            <person name="Tanikawa K."/>
            <person name="Maeji H."/>
            <person name="Cameron J.H."/>
            <person name="Bartlett D.H."/>
        </authorList>
    </citation>
    <scope>NUCLEOTIDE SEQUENCE [LARGE SCALE GENOMIC DNA]</scope>
    <source>
        <strain evidence="4 5">MTCD1</strain>
    </source>
</reference>
<keyword evidence="1" id="KW-0238">DNA-binding</keyword>
<accession>A0ABQ0MYK4</accession>
<evidence type="ECO:0000313" key="4">
    <source>
        <dbReference type="EMBL" id="GAW97458.1"/>
    </source>
</evidence>
<evidence type="ECO:0000256" key="1">
    <source>
        <dbReference type="ARBA" id="ARBA00023125"/>
    </source>
</evidence>
<name>A0ABQ0MYK4_9GAMM</name>
<evidence type="ECO:0000256" key="2">
    <source>
        <dbReference type="ARBA" id="ARBA00023172"/>
    </source>
</evidence>
<keyword evidence="2" id="KW-0233">DNA recombination</keyword>